<name>A0A0T9P4D3_9GAMM</name>
<sequence length="82" mass="9193">MHNTFIYYNSESKKKPVISAEENVAMAPFSGAVSLIVLRSRVLRSLNFIEKQSIEDQSQVLRKGGRANASGYRHHLSVELST</sequence>
<dbReference type="EMBL" id="CQAW01000005">
    <property type="protein sequence ID" value="CNH45201.1"/>
    <property type="molecule type" value="Genomic_DNA"/>
</dbReference>
<proteinExistence type="predicted"/>
<evidence type="ECO:0000313" key="2">
    <source>
        <dbReference type="Proteomes" id="UP000041882"/>
    </source>
</evidence>
<dbReference type="AlphaFoldDB" id="A0A0T9P4D3"/>
<organism evidence="1 2">
    <name type="scientific">Yersinia thracica</name>
    <dbReference type="NCBI Taxonomy" id="2890319"/>
    <lineage>
        <taxon>Bacteria</taxon>
        <taxon>Pseudomonadati</taxon>
        <taxon>Pseudomonadota</taxon>
        <taxon>Gammaproteobacteria</taxon>
        <taxon>Enterobacterales</taxon>
        <taxon>Yersiniaceae</taxon>
        <taxon>Yersinia</taxon>
    </lineage>
</organism>
<evidence type="ECO:0000313" key="1">
    <source>
        <dbReference type="EMBL" id="CNH45201.1"/>
    </source>
</evidence>
<reference evidence="2" key="1">
    <citation type="submission" date="2015-03" db="EMBL/GenBank/DDBJ databases">
        <authorList>
            <consortium name="Pathogen Informatics"/>
            <person name="Murphy D."/>
        </authorList>
    </citation>
    <scope>NUCLEOTIDE SEQUENCE [LARGE SCALE GENOMIC DNA]</scope>
    <source>
        <strain evidence="2">IP6945</strain>
    </source>
</reference>
<accession>A0A0T9P4D3</accession>
<gene>
    <name evidence="1" type="ORF">ERS008472_01471</name>
</gene>
<keyword evidence="2" id="KW-1185">Reference proteome</keyword>
<protein>
    <submittedName>
        <fullName evidence="1">Uncharacterized protein</fullName>
    </submittedName>
</protein>
<dbReference type="Proteomes" id="UP000041882">
    <property type="component" value="Unassembled WGS sequence"/>
</dbReference>